<dbReference type="PROSITE" id="PS01124">
    <property type="entry name" value="HTH_ARAC_FAMILY_2"/>
    <property type="match status" value="1"/>
</dbReference>
<comment type="subcellular location">
    <subcellularLocation>
        <location evidence="1">Cytoplasm</location>
    </subcellularLocation>
</comment>
<dbReference type="GO" id="GO:0043565">
    <property type="term" value="F:sequence-specific DNA binding"/>
    <property type="evidence" value="ECO:0007669"/>
    <property type="project" value="InterPro"/>
</dbReference>
<evidence type="ECO:0000313" key="12">
    <source>
        <dbReference type="Proteomes" id="UP000276128"/>
    </source>
</evidence>
<feature type="modified residue" description="4-aspartylphosphate" evidence="8">
    <location>
        <position position="55"/>
    </location>
</feature>
<proteinExistence type="predicted"/>
<dbReference type="AlphaFoldDB" id="A0A3S0AKW8"/>
<dbReference type="InterPro" id="IPR001789">
    <property type="entry name" value="Sig_transdc_resp-reg_receiver"/>
</dbReference>
<dbReference type="InterPro" id="IPR051552">
    <property type="entry name" value="HptR"/>
</dbReference>
<sequence>MRSVILADDEPIIIKGLKKLIPWQELGIEIVGEAMTGRSLMEQIDEKQPDLVVTDISMPDGTGIDVIKEVQRRQLRTKIVFISAYQEFSYAKDALAFGAVDYLVKPIEKSLLLDAVHKALTQLQEAHEDESSKGKLAVYEQKDKKTQLEELFDRLTQGEIRREEALRKLTALETPLTAPYFSVLYLELEHLQQQDGRWGEHERRLLVFAVSNLADELIQPFGVGLVLRKAENLCVIVNHEGAGDDLLRLAREMRDKILFYLKIHVTICIGKTVSDLQELRQSYKSAVDAAGASYFLEAGSVLSWSQNEPAAGSEEALAEARQAVIQAVVAKDKELLQERCGRLFAQMAQSSRGIKETAVLNGYSLLTELLEELTAIGVPLQVTLEQRNDWLQRMHQFYRFTDLADFISARIMDILEGIGASGGSREAQQLRMIKEYIEEHYSENITLESIAAQVFMNPYYFSSFFKKHTQENFKQYVTNVRMKNAVRLLLQTDLLVYEIAEQVGYHNPRQFSDMFKKCYGKLPQEYKSQLKGGSAP</sequence>
<dbReference type="Pfam" id="PF17853">
    <property type="entry name" value="GGDEF_2"/>
    <property type="match status" value="1"/>
</dbReference>
<dbReference type="InterPro" id="IPR041522">
    <property type="entry name" value="CdaR_GGDEF"/>
</dbReference>
<dbReference type="GO" id="GO:0005737">
    <property type="term" value="C:cytoplasm"/>
    <property type="evidence" value="ECO:0007669"/>
    <property type="project" value="UniProtKB-SubCell"/>
</dbReference>
<dbReference type="GO" id="GO:0000160">
    <property type="term" value="P:phosphorelay signal transduction system"/>
    <property type="evidence" value="ECO:0007669"/>
    <property type="project" value="UniProtKB-KW"/>
</dbReference>
<evidence type="ECO:0000256" key="8">
    <source>
        <dbReference type="PROSITE-ProRule" id="PRU00169"/>
    </source>
</evidence>
<dbReference type="SUPFAM" id="SSF46689">
    <property type="entry name" value="Homeodomain-like"/>
    <property type="match status" value="2"/>
</dbReference>
<evidence type="ECO:0000313" key="11">
    <source>
        <dbReference type="EMBL" id="RTE04280.1"/>
    </source>
</evidence>
<evidence type="ECO:0000256" key="4">
    <source>
        <dbReference type="ARBA" id="ARBA00023012"/>
    </source>
</evidence>
<dbReference type="RefSeq" id="WP_126144342.1">
    <property type="nucleotide sequence ID" value="NZ_RXHU01000094.1"/>
</dbReference>
<dbReference type="Proteomes" id="UP000276128">
    <property type="component" value="Unassembled WGS sequence"/>
</dbReference>
<dbReference type="Pfam" id="PF12833">
    <property type="entry name" value="HTH_18"/>
    <property type="match status" value="1"/>
</dbReference>
<keyword evidence="3 8" id="KW-0597">Phosphoprotein</keyword>
<accession>A0A3S0AKW8</accession>
<evidence type="ECO:0000256" key="7">
    <source>
        <dbReference type="ARBA" id="ARBA00023163"/>
    </source>
</evidence>
<dbReference type="InterPro" id="IPR011006">
    <property type="entry name" value="CheY-like_superfamily"/>
</dbReference>
<dbReference type="InterPro" id="IPR018062">
    <property type="entry name" value="HTH_AraC-typ_CS"/>
</dbReference>
<protein>
    <submittedName>
        <fullName evidence="11">Response regulator</fullName>
    </submittedName>
</protein>
<dbReference type="InterPro" id="IPR018060">
    <property type="entry name" value="HTH_AraC"/>
</dbReference>
<keyword evidence="4" id="KW-0902">Two-component regulatory system</keyword>
<dbReference type="CDD" id="cd17536">
    <property type="entry name" value="REC_YesN-like"/>
    <property type="match status" value="1"/>
</dbReference>
<dbReference type="Gene3D" id="3.40.50.2300">
    <property type="match status" value="1"/>
</dbReference>
<dbReference type="InterPro" id="IPR009057">
    <property type="entry name" value="Homeodomain-like_sf"/>
</dbReference>
<dbReference type="InterPro" id="IPR020449">
    <property type="entry name" value="Tscrpt_reg_AraC-type_HTH"/>
</dbReference>
<comment type="caution">
    <text evidence="11">The sequence shown here is derived from an EMBL/GenBank/DDBJ whole genome shotgun (WGS) entry which is preliminary data.</text>
</comment>
<evidence type="ECO:0000259" key="9">
    <source>
        <dbReference type="PROSITE" id="PS01124"/>
    </source>
</evidence>
<organism evidence="11 12">
    <name type="scientific">Paenibacillus whitsoniae</name>
    <dbReference type="NCBI Taxonomy" id="2496558"/>
    <lineage>
        <taxon>Bacteria</taxon>
        <taxon>Bacillati</taxon>
        <taxon>Bacillota</taxon>
        <taxon>Bacilli</taxon>
        <taxon>Bacillales</taxon>
        <taxon>Paenibacillaceae</taxon>
        <taxon>Paenibacillus</taxon>
    </lineage>
</organism>
<dbReference type="PANTHER" id="PTHR42713:SF3">
    <property type="entry name" value="TRANSCRIPTIONAL REGULATORY PROTEIN HPTR"/>
    <property type="match status" value="1"/>
</dbReference>
<keyword evidence="12" id="KW-1185">Reference proteome</keyword>
<reference evidence="11 12" key="1">
    <citation type="submission" date="2018-12" db="EMBL/GenBank/DDBJ databases">
        <title>Bacillus ochoae sp. nov., Paenibacillus whitsoniae sp. nov., Paenibacillus spiritus sp. nov. Isolated from the Mars Exploration Rover during spacecraft assembly.</title>
        <authorList>
            <person name="Seuylemezian A."/>
            <person name="Vaishampayan P."/>
        </authorList>
    </citation>
    <scope>NUCLEOTIDE SEQUENCE [LARGE SCALE GENOMIC DNA]</scope>
    <source>
        <strain evidence="11 12">MER 54</strain>
    </source>
</reference>
<keyword evidence="6" id="KW-0238">DNA-binding</keyword>
<dbReference type="OrthoDB" id="9794370at2"/>
<evidence type="ECO:0000256" key="5">
    <source>
        <dbReference type="ARBA" id="ARBA00023015"/>
    </source>
</evidence>
<feature type="domain" description="Response regulatory" evidence="10">
    <location>
        <begin position="3"/>
        <end position="120"/>
    </location>
</feature>
<dbReference type="EMBL" id="RXHU01000094">
    <property type="protein sequence ID" value="RTE04280.1"/>
    <property type="molecule type" value="Genomic_DNA"/>
</dbReference>
<keyword evidence="7" id="KW-0804">Transcription</keyword>
<feature type="domain" description="HTH araC/xylS-type" evidence="9">
    <location>
        <begin position="431"/>
        <end position="529"/>
    </location>
</feature>
<evidence type="ECO:0000256" key="1">
    <source>
        <dbReference type="ARBA" id="ARBA00004496"/>
    </source>
</evidence>
<dbReference type="Pfam" id="PF00072">
    <property type="entry name" value="Response_reg"/>
    <property type="match status" value="1"/>
</dbReference>
<dbReference type="SMART" id="SM00448">
    <property type="entry name" value="REC"/>
    <property type="match status" value="1"/>
</dbReference>
<dbReference type="GO" id="GO:0003700">
    <property type="term" value="F:DNA-binding transcription factor activity"/>
    <property type="evidence" value="ECO:0007669"/>
    <property type="project" value="InterPro"/>
</dbReference>
<keyword evidence="2" id="KW-0963">Cytoplasm</keyword>
<evidence type="ECO:0000256" key="3">
    <source>
        <dbReference type="ARBA" id="ARBA00022553"/>
    </source>
</evidence>
<gene>
    <name evidence="11" type="ORF">EJQ19_27045</name>
</gene>
<dbReference type="SUPFAM" id="SSF52172">
    <property type="entry name" value="CheY-like"/>
    <property type="match status" value="1"/>
</dbReference>
<keyword evidence="5" id="KW-0805">Transcription regulation</keyword>
<dbReference type="PRINTS" id="PR00032">
    <property type="entry name" value="HTHARAC"/>
</dbReference>
<evidence type="ECO:0000256" key="2">
    <source>
        <dbReference type="ARBA" id="ARBA00022490"/>
    </source>
</evidence>
<dbReference type="SMART" id="SM00342">
    <property type="entry name" value="HTH_ARAC"/>
    <property type="match status" value="1"/>
</dbReference>
<dbReference type="PANTHER" id="PTHR42713">
    <property type="entry name" value="HISTIDINE KINASE-RELATED"/>
    <property type="match status" value="1"/>
</dbReference>
<evidence type="ECO:0000259" key="10">
    <source>
        <dbReference type="PROSITE" id="PS50110"/>
    </source>
</evidence>
<dbReference type="Gene3D" id="1.10.10.60">
    <property type="entry name" value="Homeodomain-like"/>
    <property type="match status" value="2"/>
</dbReference>
<dbReference type="PROSITE" id="PS50110">
    <property type="entry name" value="RESPONSE_REGULATORY"/>
    <property type="match status" value="1"/>
</dbReference>
<name>A0A3S0AKW8_9BACL</name>
<dbReference type="PROSITE" id="PS00041">
    <property type="entry name" value="HTH_ARAC_FAMILY_1"/>
    <property type="match status" value="1"/>
</dbReference>
<evidence type="ECO:0000256" key="6">
    <source>
        <dbReference type="ARBA" id="ARBA00023125"/>
    </source>
</evidence>